<organism evidence="2 3">
    <name type="scientific">Polyporus arcularius HHB13444</name>
    <dbReference type="NCBI Taxonomy" id="1314778"/>
    <lineage>
        <taxon>Eukaryota</taxon>
        <taxon>Fungi</taxon>
        <taxon>Dikarya</taxon>
        <taxon>Basidiomycota</taxon>
        <taxon>Agaricomycotina</taxon>
        <taxon>Agaricomycetes</taxon>
        <taxon>Polyporales</taxon>
        <taxon>Polyporaceae</taxon>
        <taxon>Polyporus</taxon>
    </lineage>
</organism>
<reference evidence="2 3" key="1">
    <citation type="journal article" date="2019" name="Nat. Ecol. Evol.">
        <title>Megaphylogeny resolves global patterns of mushroom evolution.</title>
        <authorList>
            <person name="Varga T."/>
            <person name="Krizsan K."/>
            <person name="Foldi C."/>
            <person name="Dima B."/>
            <person name="Sanchez-Garcia M."/>
            <person name="Sanchez-Ramirez S."/>
            <person name="Szollosi G.J."/>
            <person name="Szarkandi J.G."/>
            <person name="Papp V."/>
            <person name="Albert L."/>
            <person name="Andreopoulos W."/>
            <person name="Angelini C."/>
            <person name="Antonin V."/>
            <person name="Barry K.W."/>
            <person name="Bougher N.L."/>
            <person name="Buchanan P."/>
            <person name="Buyck B."/>
            <person name="Bense V."/>
            <person name="Catcheside P."/>
            <person name="Chovatia M."/>
            <person name="Cooper J."/>
            <person name="Damon W."/>
            <person name="Desjardin D."/>
            <person name="Finy P."/>
            <person name="Geml J."/>
            <person name="Haridas S."/>
            <person name="Hughes K."/>
            <person name="Justo A."/>
            <person name="Karasinski D."/>
            <person name="Kautmanova I."/>
            <person name="Kiss B."/>
            <person name="Kocsube S."/>
            <person name="Kotiranta H."/>
            <person name="LaButti K.M."/>
            <person name="Lechner B.E."/>
            <person name="Liimatainen K."/>
            <person name="Lipzen A."/>
            <person name="Lukacs Z."/>
            <person name="Mihaltcheva S."/>
            <person name="Morgado L.N."/>
            <person name="Niskanen T."/>
            <person name="Noordeloos M.E."/>
            <person name="Ohm R.A."/>
            <person name="Ortiz-Santana B."/>
            <person name="Ovrebo C."/>
            <person name="Racz N."/>
            <person name="Riley R."/>
            <person name="Savchenko A."/>
            <person name="Shiryaev A."/>
            <person name="Soop K."/>
            <person name="Spirin V."/>
            <person name="Szebenyi C."/>
            <person name="Tomsovsky M."/>
            <person name="Tulloss R.E."/>
            <person name="Uehling J."/>
            <person name="Grigoriev I.V."/>
            <person name="Vagvolgyi C."/>
            <person name="Papp T."/>
            <person name="Martin F.M."/>
            <person name="Miettinen O."/>
            <person name="Hibbett D.S."/>
            <person name="Nagy L.G."/>
        </authorList>
    </citation>
    <scope>NUCLEOTIDE SEQUENCE [LARGE SCALE GENOMIC DNA]</scope>
    <source>
        <strain evidence="2 3">HHB13444</strain>
    </source>
</reference>
<name>A0A5C3PF85_9APHY</name>
<feature type="non-terminal residue" evidence="2">
    <location>
        <position position="1"/>
    </location>
</feature>
<protein>
    <submittedName>
        <fullName evidence="2">Uncharacterized protein</fullName>
    </submittedName>
</protein>
<feature type="region of interest" description="Disordered" evidence="1">
    <location>
        <begin position="1"/>
        <end position="21"/>
    </location>
</feature>
<dbReference type="Proteomes" id="UP000308197">
    <property type="component" value="Unassembled WGS sequence"/>
</dbReference>
<keyword evidence="3" id="KW-1185">Reference proteome</keyword>
<evidence type="ECO:0000313" key="3">
    <source>
        <dbReference type="Proteomes" id="UP000308197"/>
    </source>
</evidence>
<gene>
    <name evidence="2" type="ORF">K466DRAFT_458987</name>
</gene>
<evidence type="ECO:0000256" key="1">
    <source>
        <dbReference type="SAM" id="MobiDB-lite"/>
    </source>
</evidence>
<evidence type="ECO:0000313" key="2">
    <source>
        <dbReference type="EMBL" id="TFK87687.1"/>
    </source>
</evidence>
<feature type="non-terminal residue" evidence="2">
    <location>
        <position position="93"/>
    </location>
</feature>
<dbReference type="InParanoid" id="A0A5C3PF85"/>
<accession>A0A5C3PF85</accession>
<proteinExistence type="predicted"/>
<dbReference type="EMBL" id="ML211143">
    <property type="protein sequence ID" value="TFK87687.1"/>
    <property type="molecule type" value="Genomic_DNA"/>
</dbReference>
<dbReference type="AlphaFoldDB" id="A0A5C3PF85"/>
<sequence>TPHFTGAHAASDTPPRSAKRRYTREADKLDMILDFIHDEMGWTLGDFLYAVFNFGDGIHRAPKHASSVSSFLQGGMKRKPSEIIDLWMRHPDG</sequence>